<evidence type="ECO:0000256" key="2">
    <source>
        <dbReference type="ARBA" id="ARBA00022692"/>
    </source>
</evidence>
<evidence type="ECO:0000313" key="9">
    <source>
        <dbReference type="EMBL" id="AST92623.1"/>
    </source>
</evidence>
<feature type="transmembrane region" description="Helical" evidence="5">
    <location>
        <begin position="284"/>
        <end position="302"/>
    </location>
</feature>
<dbReference type="PANTHER" id="PTHR33507">
    <property type="entry name" value="INNER MEMBRANE PROTEIN YBBJ"/>
    <property type="match status" value="1"/>
</dbReference>
<sequence length="444" mass="47478">MRKFFRMSSLFTLLLGIILLIPSLIPSKTSGAEPVVHVIPVHDTVEKGLMMFMERSIKAAEQDAADLIVFNLHTPGGAVDAATDIARIIHSTDIPTVSFVNTWAISAGAYIALNTDQIYFAPGGKMGAAAVITQDGNAADDKAQSLWLREMRDAAEHNGRDPKYAEAMLDVDVDASEVGAPTGKLLTLGPTTALEVGYSEGTVTSLEELLKTLGLENANIVEAEVSFAEKIARFITNPMVASILITIGSLGLVLELYSPGFGIPGAMGVSALLLFFYGHLVAGLAGMETLILFILGIVLIVLELFVPGGILGIIGLGAVITSFFLATDDVMQMGMSLLFALTVTIIVMVIIFKVFGKRIRVFDRIVLRDSTSTEQGYISNISRIDLVGQKGKTLTTLRPSGTAIINNERIDVVTEGTYIDANKDITVVKAEGSRIVVREISSSK</sequence>
<keyword evidence="4 5" id="KW-0472">Membrane</keyword>
<dbReference type="Proteomes" id="UP000215224">
    <property type="component" value="Chromosome"/>
</dbReference>
<feature type="domain" description="NfeD integral membrane" evidence="7">
    <location>
        <begin position="240"/>
        <end position="353"/>
    </location>
</feature>
<evidence type="ECO:0000256" key="3">
    <source>
        <dbReference type="ARBA" id="ARBA00022989"/>
    </source>
</evidence>
<feature type="transmembrane region" description="Helical" evidence="5">
    <location>
        <begin position="261"/>
        <end position="278"/>
    </location>
</feature>
<keyword evidence="2 5" id="KW-0812">Transmembrane</keyword>
<name>A0A223KTH5_9BACI</name>
<dbReference type="Pfam" id="PF24961">
    <property type="entry name" value="NfeD_membrane"/>
    <property type="match status" value="1"/>
</dbReference>
<dbReference type="RefSeq" id="WP_066418653.1">
    <property type="nucleotide sequence ID" value="NZ_CP018866.1"/>
</dbReference>
<evidence type="ECO:0000256" key="1">
    <source>
        <dbReference type="ARBA" id="ARBA00004141"/>
    </source>
</evidence>
<dbReference type="Gene3D" id="3.90.226.10">
    <property type="entry name" value="2-enoyl-CoA Hydratase, Chain A, domain 1"/>
    <property type="match status" value="1"/>
</dbReference>
<dbReference type="PANTHER" id="PTHR33507:SF3">
    <property type="entry name" value="INNER MEMBRANE PROTEIN YBBJ"/>
    <property type="match status" value="1"/>
</dbReference>
<dbReference type="SUPFAM" id="SSF52096">
    <property type="entry name" value="ClpP/crotonase"/>
    <property type="match status" value="1"/>
</dbReference>
<dbReference type="Pfam" id="PF25145">
    <property type="entry name" value="NfeD1b_N"/>
    <property type="match status" value="1"/>
</dbReference>
<dbReference type="STRING" id="1314751.GCA_001591425_03325"/>
<proteinExistence type="predicted"/>
<dbReference type="InterPro" id="IPR029045">
    <property type="entry name" value="ClpP/crotonase-like_dom_sf"/>
</dbReference>
<evidence type="ECO:0000259" key="6">
    <source>
        <dbReference type="Pfam" id="PF01957"/>
    </source>
</evidence>
<dbReference type="EMBL" id="CP018866">
    <property type="protein sequence ID" value="AST92623.1"/>
    <property type="molecule type" value="Genomic_DNA"/>
</dbReference>
<evidence type="ECO:0000256" key="5">
    <source>
        <dbReference type="SAM" id="Phobius"/>
    </source>
</evidence>
<dbReference type="CDD" id="cd07021">
    <property type="entry name" value="Clp_protease_NfeD_like"/>
    <property type="match status" value="1"/>
</dbReference>
<gene>
    <name evidence="9" type="ORF">BC6307_15645</name>
</gene>
<evidence type="ECO:0000256" key="4">
    <source>
        <dbReference type="ARBA" id="ARBA00023136"/>
    </source>
</evidence>
<evidence type="ECO:0000259" key="7">
    <source>
        <dbReference type="Pfam" id="PF24961"/>
    </source>
</evidence>
<feature type="domain" description="NfeD-like C-terminal" evidence="6">
    <location>
        <begin position="385"/>
        <end position="438"/>
    </location>
</feature>
<evidence type="ECO:0000259" key="8">
    <source>
        <dbReference type="Pfam" id="PF25145"/>
    </source>
</evidence>
<reference evidence="9 10" key="1">
    <citation type="submission" date="2016-12" db="EMBL/GenBank/DDBJ databases">
        <title>The whole genome sequencing and assembly of Bacillus cohnii DSM 6307T strain.</title>
        <authorList>
            <person name="Lee Y.-J."/>
            <person name="Yi H."/>
            <person name="Bahn Y.-S."/>
            <person name="Kim J.F."/>
            <person name="Lee D.-W."/>
        </authorList>
    </citation>
    <scope>NUCLEOTIDE SEQUENCE [LARGE SCALE GENOMIC DNA]</scope>
    <source>
        <strain evidence="9 10">DSM 6307</strain>
    </source>
</reference>
<protein>
    <submittedName>
        <fullName evidence="9">Uncharacterized protein</fullName>
    </submittedName>
</protein>
<dbReference type="InterPro" id="IPR052165">
    <property type="entry name" value="Membrane_assoc_protease"/>
</dbReference>
<dbReference type="Gene3D" id="2.40.50.140">
    <property type="entry name" value="Nucleic acid-binding proteins"/>
    <property type="match status" value="1"/>
</dbReference>
<dbReference type="InterPro" id="IPR012340">
    <property type="entry name" value="NA-bd_OB-fold"/>
</dbReference>
<dbReference type="KEGG" id="bcoh:BC6307_15645"/>
<organism evidence="9 10">
    <name type="scientific">Sutcliffiella cohnii</name>
    <dbReference type="NCBI Taxonomy" id="33932"/>
    <lineage>
        <taxon>Bacteria</taxon>
        <taxon>Bacillati</taxon>
        <taxon>Bacillota</taxon>
        <taxon>Bacilli</taxon>
        <taxon>Bacillales</taxon>
        <taxon>Bacillaceae</taxon>
        <taxon>Sutcliffiella</taxon>
    </lineage>
</organism>
<evidence type="ECO:0000313" key="10">
    <source>
        <dbReference type="Proteomes" id="UP000215224"/>
    </source>
</evidence>
<dbReference type="InterPro" id="IPR002810">
    <property type="entry name" value="NfeD-like_C"/>
</dbReference>
<comment type="subcellular location">
    <subcellularLocation>
        <location evidence="1">Membrane</location>
        <topology evidence="1">Multi-pass membrane protein</topology>
    </subcellularLocation>
</comment>
<dbReference type="Pfam" id="PF01957">
    <property type="entry name" value="NfeD"/>
    <property type="match status" value="1"/>
</dbReference>
<dbReference type="InterPro" id="IPR056738">
    <property type="entry name" value="NfeD1b_N"/>
</dbReference>
<feature type="transmembrane region" description="Helical" evidence="5">
    <location>
        <begin position="234"/>
        <end position="254"/>
    </location>
</feature>
<keyword evidence="10" id="KW-1185">Reference proteome</keyword>
<dbReference type="GO" id="GO:0005886">
    <property type="term" value="C:plasma membrane"/>
    <property type="evidence" value="ECO:0007669"/>
    <property type="project" value="TreeGrafter"/>
</dbReference>
<accession>A0A223KTH5</accession>
<feature type="domain" description="NfeD1b N-terminal" evidence="8">
    <location>
        <begin position="35"/>
        <end position="222"/>
    </location>
</feature>
<dbReference type="AlphaFoldDB" id="A0A223KTH5"/>
<keyword evidence="3 5" id="KW-1133">Transmembrane helix</keyword>
<feature type="transmembrane region" description="Helical" evidence="5">
    <location>
        <begin position="333"/>
        <end position="355"/>
    </location>
</feature>
<dbReference type="InterPro" id="IPR056739">
    <property type="entry name" value="NfeD_membrane"/>
</dbReference>